<protein>
    <recommendedName>
        <fullName evidence="2">N-acetyltransferase domain-containing protein</fullName>
    </recommendedName>
</protein>
<dbReference type="InterPro" id="IPR000182">
    <property type="entry name" value="GNAT_dom"/>
</dbReference>
<dbReference type="PROSITE" id="PS51186">
    <property type="entry name" value="GNAT"/>
    <property type="match status" value="1"/>
</dbReference>
<reference evidence="3" key="1">
    <citation type="submission" date="2021-02" db="EMBL/GenBank/DDBJ databases">
        <authorList>
            <person name="Dougan E. K."/>
            <person name="Rhodes N."/>
            <person name="Thang M."/>
            <person name="Chan C."/>
        </authorList>
    </citation>
    <scope>NUCLEOTIDE SEQUENCE</scope>
</reference>
<dbReference type="OrthoDB" id="73213at2759"/>
<dbReference type="PANTHER" id="PTHR11552">
    <property type="entry name" value="GLUCOSE-METHANOL-CHOLINE GMC OXIDOREDUCTASE"/>
    <property type="match status" value="1"/>
</dbReference>
<dbReference type="Gene3D" id="3.40.630.30">
    <property type="match status" value="1"/>
</dbReference>
<gene>
    <name evidence="3" type="ORF">PGLA1383_LOCUS41387</name>
</gene>
<feature type="domain" description="N-acetyltransferase" evidence="2">
    <location>
        <begin position="7"/>
        <end position="166"/>
    </location>
</feature>
<organism evidence="3 4">
    <name type="scientific">Polarella glacialis</name>
    <name type="common">Dinoflagellate</name>
    <dbReference type="NCBI Taxonomy" id="89957"/>
    <lineage>
        <taxon>Eukaryota</taxon>
        <taxon>Sar</taxon>
        <taxon>Alveolata</taxon>
        <taxon>Dinophyceae</taxon>
        <taxon>Suessiales</taxon>
        <taxon>Suessiaceae</taxon>
        <taxon>Polarella</taxon>
    </lineage>
</organism>
<proteinExistence type="inferred from homology"/>
<comment type="caution">
    <text evidence="3">The sequence shown here is derived from an EMBL/GenBank/DDBJ whole genome shotgun (WGS) entry which is preliminary data.</text>
</comment>
<dbReference type="Pfam" id="PF05199">
    <property type="entry name" value="GMC_oxred_C"/>
    <property type="match status" value="1"/>
</dbReference>
<dbReference type="Gene3D" id="3.50.50.60">
    <property type="entry name" value="FAD/NAD(P)-binding domain"/>
    <property type="match status" value="1"/>
</dbReference>
<dbReference type="Gene3D" id="3.30.410.40">
    <property type="match status" value="1"/>
</dbReference>
<dbReference type="InterPro" id="IPR016181">
    <property type="entry name" value="Acyl_CoA_acyltransferase"/>
</dbReference>
<comment type="similarity">
    <text evidence="1">Belongs to the GMC oxidoreductase family.</text>
</comment>
<evidence type="ECO:0000313" key="3">
    <source>
        <dbReference type="EMBL" id="CAE8624239.1"/>
    </source>
</evidence>
<sequence>MSKCLEHKIRVGQPADAGTIMAITNDAFMADAFFKKEEYHLRFRPGDVEAMLQVQNEAFLVAESADAAITGSIHVSWDWQGSQLVGHFSAVSVGSLYGRRGFGKALVAAAEAHVLGVAAGAPCKMEMGVINLRTDLFAWYESQGYTRLGEEKVVRNDPEVERITLDGLDVHLAVALFPDIATFNCSLPVCSHDDRGSTGRRAERRGAAHSRLLRSGIGHPAELSRLGIPVRVANEHVGAHLQDHLYLPLRINTGLPCGGSSNATAGRMLVAFYGSFVAGSDASGRPSGGGTRWRRQRRRDIELQLSPVCVKAPGSRALLSYKAYLILMESKTAGRVVARSADPRDPPVVLFDPFAGDGADALALLRHARELYALLRALGPPELQAELSFEPAEEVLADDGRGARYCSQNLGLWQHPLGTARIGAVVDERLAVIGTEGLHVADASALPGSALAGHPDAGVRALGSLAAMFVAEAG</sequence>
<evidence type="ECO:0000256" key="1">
    <source>
        <dbReference type="ARBA" id="ARBA00010790"/>
    </source>
</evidence>
<dbReference type="InterPro" id="IPR012132">
    <property type="entry name" value="GMC_OxRdtase"/>
</dbReference>
<dbReference type="Pfam" id="PF00583">
    <property type="entry name" value="Acetyltransf_1"/>
    <property type="match status" value="1"/>
</dbReference>
<dbReference type="PANTHER" id="PTHR11552:SF147">
    <property type="entry name" value="CHOLINE DEHYDROGENASE, MITOCHONDRIAL"/>
    <property type="match status" value="1"/>
</dbReference>
<dbReference type="AlphaFoldDB" id="A0A813GDD2"/>
<dbReference type="SUPFAM" id="SSF51905">
    <property type="entry name" value="FAD/NAD(P)-binding domain"/>
    <property type="match status" value="1"/>
</dbReference>
<dbReference type="InterPro" id="IPR036188">
    <property type="entry name" value="FAD/NAD-bd_sf"/>
</dbReference>
<evidence type="ECO:0000313" key="4">
    <source>
        <dbReference type="Proteomes" id="UP000654075"/>
    </source>
</evidence>
<accession>A0A813GDD2</accession>
<dbReference type="SUPFAM" id="SSF54373">
    <property type="entry name" value="FAD-linked reductases, C-terminal domain"/>
    <property type="match status" value="1"/>
</dbReference>
<dbReference type="GO" id="GO:0050660">
    <property type="term" value="F:flavin adenine dinucleotide binding"/>
    <property type="evidence" value="ECO:0007669"/>
    <property type="project" value="InterPro"/>
</dbReference>
<keyword evidence="4" id="KW-1185">Reference proteome</keyword>
<dbReference type="InterPro" id="IPR007867">
    <property type="entry name" value="GMC_OxRtase_C"/>
</dbReference>
<dbReference type="GO" id="GO:0016614">
    <property type="term" value="F:oxidoreductase activity, acting on CH-OH group of donors"/>
    <property type="evidence" value="ECO:0007669"/>
    <property type="project" value="InterPro"/>
</dbReference>
<dbReference type="GO" id="GO:0016747">
    <property type="term" value="F:acyltransferase activity, transferring groups other than amino-acyl groups"/>
    <property type="evidence" value="ECO:0007669"/>
    <property type="project" value="InterPro"/>
</dbReference>
<dbReference type="EMBL" id="CAJNNV010028341">
    <property type="protein sequence ID" value="CAE8624239.1"/>
    <property type="molecule type" value="Genomic_DNA"/>
</dbReference>
<name>A0A813GDD2_POLGL</name>
<dbReference type="Proteomes" id="UP000654075">
    <property type="component" value="Unassembled WGS sequence"/>
</dbReference>
<dbReference type="SUPFAM" id="SSF55729">
    <property type="entry name" value="Acyl-CoA N-acyltransferases (Nat)"/>
    <property type="match status" value="1"/>
</dbReference>
<evidence type="ECO:0000259" key="2">
    <source>
        <dbReference type="PROSITE" id="PS51186"/>
    </source>
</evidence>